<proteinExistence type="predicted"/>
<comment type="caution">
    <text evidence="2">The sequence shown here is derived from an EMBL/GenBank/DDBJ whole genome shotgun (WGS) entry which is preliminary data.</text>
</comment>
<dbReference type="PANTHER" id="PTHR37860:SF2">
    <property type="entry name" value="VITELLOGENIN DOMAIN-CONTAINING PROTEIN"/>
    <property type="match status" value="1"/>
</dbReference>
<organism evidence="2 3">
    <name type="scientific">Saguinus oedipus</name>
    <name type="common">Cotton-top tamarin</name>
    <name type="synonym">Oedipomidas oedipus</name>
    <dbReference type="NCBI Taxonomy" id="9490"/>
    <lineage>
        <taxon>Eukaryota</taxon>
        <taxon>Metazoa</taxon>
        <taxon>Chordata</taxon>
        <taxon>Craniata</taxon>
        <taxon>Vertebrata</taxon>
        <taxon>Euteleostomi</taxon>
        <taxon>Mammalia</taxon>
        <taxon>Eutheria</taxon>
        <taxon>Euarchontoglires</taxon>
        <taxon>Primates</taxon>
        <taxon>Haplorrhini</taxon>
        <taxon>Platyrrhini</taxon>
        <taxon>Cebidae</taxon>
        <taxon>Callitrichinae</taxon>
        <taxon>Saguinus</taxon>
    </lineage>
</organism>
<evidence type="ECO:0000259" key="1">
    <source>
        <dbReference type="PROSITE" id="PS51233"/>
    </source>
</evidence>
<evidence type="ECO:0000313" key="2">
    <source>
        <dbReference type="EMBL" id="KAK2101851.1"/>
    </source>
</evidence>
<keyword evidence="3" id="KW-1185">Reference proteome</keyword>
<dbReference type="PROSITE" id="PS51233">
    <property type="entry name" value="VWFD"/>
    <property type="match status" value="1"/>
</dbReference>
<dbReference type="EMBL" id="JASSZA010000009">
    <property type="protein sequence ID" value="KAK2101851.1"/>
    <property type="molecule type" value="Genomic_DNA"/>
</dbReference>
<protein>
    <recommendedName>
        <fullName evidence="1">VWFD domain-containing protein</fullName>
    </recommendedName>
</protein>
<dbReference type="Proteomes" id="UP001266305">
    <property type="component" value="Unassembled WGS sequence"/>
</dbReference>
<dbReference type="InterPro" id="IPR001846">
    <property type="entry name" value="VWF_type-D"/>
</dbReference>
<gene>
    <name evidence="2" type="ORF">P7K49_019518</name>
</gene>
<feature type="domain" description="VWFD" evidence="1">
    <location>
        <begin position="61"/>
        <end position="266"/>
    </location>
</feature>
<accession>A0ABQ9UXX7</accession>
<name>A0ABQ9UXX7_SAGOE</name>
<sequence length="393" mass="42299">MQVITQLTHMGLTADHTAGSASLGMLALAIRCLAVHHRWCFPTTGTSTLKAQLRGHTGWTDHALVAGTQHMVTFDSRMWDLSALCGSVLLAQDFVHNTFSLMLSWTDSGLMALTMELNCMTLIFYPSLQAYRLYNSSLPGESCPDLQLHPAMTRRDIPRIELASEDGVSCDVPTSRCSLTVGLWHHSKSGPWRGCPHRREPLWDAPFSASSATGPWAPGGTSAGLLGTNNNEAGNELMLLGGSVARSLEELSLAWQDPCSSLGNCFRVVSVSLAHGAQRALSPIYLGPSSMPLPRVNPAPFLGLCVQDLCGTQELQPACTLVATYIHLCARSFVPLAPPPQCGKLPQAAGILTPVWHLPSSPEGKPMSLSLAREDKYSIVIQGAKSQNKTFMA</sequence>
<dbReference type="InterPro" id="IPR014853">
    <property type="entry name" value="VWF/SSPO/ZAN-like_Cys-rich_dom"/>
</dbReference>
<dbReference type="PANTHER" id="PTHR37860">
    <property type="entry name" value="AGAP008810-PA"/>
    <property type="match status" value="1"/>
</dbReference>
<reference evidence="2 3" key="1">
    <citation type="submission" date="2023-05" db="EMBL/GenBank/DDBJ databases">
        <title>B98-5 Cell Line De Novo Hybrid Assembly: An Optical Mapping Approach.</title>
        <authorList>
            <person name="Kananen K."/>
            <person name="Auerbach J.A."/>
            <person name="Kautto E."/>
            <person name="Blachly J.S."/>
        </authorList>
    </citation>
    <scope>NUCLEOTIDE SEQUENCE [LARGE SCALE GENOMIC DNA]</scope>
    <source>
        <strain evidence="2">B95-8</strain>
        <tissue evidence="2">Cell line</tissue>
    </source>
</reference>
<dbReference type="Pfam" id="PF08742">
    <property type="entry name" value="C8"/>
    <property type="match status" value="1"/>
</dbReference>
<evidence type="ECO:0000313" key="3">
    <source>
        <dbReference type="Proteomes" id="UP001266305"/>
    </source>
</evidence>